<dbReference type="Pfam" id="PF00501">
    <property type="entry name" value="AMP-binding"/>
    <property type="match status" value="1"/>
</dbReference>
<sequence length="639" mass="72320">MKNPLWRPSRQYQESSVLFDFQDYVRSFLSYDIQNYDDIYSWSVEQLEEFWEVLLQYFDISYSGDYQQVLNWDNSSTDFTEVKWFEGISLNYAAHIFKGRRAADIALYYTDEKYNYQELSWSGLRNKVSVLQQYLIDQGVQRGDRVVAVLTNSIEAIAIFLAVNSIGAIWSCCSPDFGDKSIVERFSLVSPKLLFIEMNYRYNGKDYSKENTLKAIKEGVFTLTECMQVDSPTWQKLFESYRPTDLVFTEVPFDFPIWILYSSGTTGKPKAITHRSGGNLIEHFKALAIHQNVQAGEKFLWYTTTGWMMWNYALSSLLCGASLCLFNGAISYNNHINFWDFVKRVKVDHLGAGASYFSAIHDLQIDGYQPKVIGSTGSPLPEATFENLQAKFPNAQIISLSGGTDVCSAFLSGCPLLPVYAGRIQCRTLGSAIVALNEEGEEVYDEVGELIIEKPMPSMPVFFWNDPGHVKYRESYFAARPGLWSHGDWIAIEETGAIMMYGRSDATLNRGGVRIGTAEIYNAVQTVDHILDSLVISTDESDGSSLMLLFLQMEDGYQVADIAQSLKDAIRTQYSPRHVPDLLFKVPDIPYTLSGKKMEIPIKKIFSGKELSAVASRDVVRNPDSLAAFKNIYDEMVNG</sequence>
<dbReference type="InterPro" id="IPR000873">
    <property type="entry name" value="AMP-dep_synth/lig_dom"/>
</dbReference>
<feature type="domain" description="AMP-dependent synthetase/ligase" evidence="5">
    <location>
        <begin position="104"/>
        <end position="455"/>
    </location>
</feature>
<evidence type="ECO:0000259" key="6">
    <source>
        <dbReference type="Pfam" id="PF16177"/>
    </source>
</evidence>
<keyword evidence="2 7" id="KW-0436">Ligase</keyword>
<name>A0ABW6BLK2_9SPHI</name>
<keyword evidence="8" id="KW-1185">Reference proteome</keyword>
<dbReference type="InterPro" id="IPR042099">
    <property type="entry name" value="ANL_N_sf"/>
</dbReference>
<dbReference type="NCBIfam" id="NF002937">
    <property type="entry name" value="PRK03584.1"/>
    <property type="match status" value="1"/>
</dbReference>
<dbReference type="Proteomes" id="UP001597525">
    <property type="component" value="Unassembled WGS sequence"/>
</dbReference>
<accession>A0ABW6BLK2</accession>
<dbReference type="PROSITE" id="PS00455">
    <property type="entry name" value="AMP_BINDING"/>
    <property type="match status" value="1"/>
</dbReference>
<dbReference type="SUPFAM" id="SSF56801">
    <property type="entry name" value="Acetyl-CoA synthetase-like"/>
    <property type="match status" value="1"/>
</dbReference>
<dbReference type="InterPro" id="IPR020845">
    <property type="entry name" value="AMP-binding_CS"/>
</dbReference>
<protein>
    <submittedName>
        <fullName evidence="7">Acetoacetate--CoA ligase</fullName>
        <ecNumber evidence="7">6.2.1.16</ecNumber>
    </submittedName>
</protein>
<comment type="caution">
    <text evidence="7">The sequence shown here is derived from an EMBL/GenBank/DDBJ whole genome shotgun (WGS) entry which is preliminary data.</text>
</comment>
<organism evidence="7 8">
    <name type="scientific">Sphingobacterium bambusae</name>
    <dbReference type="NCBI Taxonomy" id="662858"/>
    <lineage>
        <taxon>Bacteria</taxon>
        <taxon>Pseudomonadati</taxon>
        <taxon>Bacteroidota</taxon>
        <taxon>Sphingobacteriia</taxon>
        <taxon>Sphingobacteriales</taxon>
        <taxon>Sphingobacteriaceae</taxon>
        <taxon>Sphingobacterium</taxon>
    </lineage>
</organism>
<dbReference type="Gene3D" id="3.40.50.12780">
    <property type="entry name" value="N-terminal domain of ligase-like"/>
    <property type="match status" value="1"/>
</dbReference>
<proteinExistence type="inferred from homology"/>
<evidence type="ECO:0000256" key="2">
    <source>
        <dbReference type="ARBA" id="ARBA00022598"/>
    </source>
</evidence>
<comment type="similarity">
    <text evidence="1">Belongs to the ATP-dependent AMP-binding enzyme family.</text>
</comment>
<dbReference type="InterPro" id="IPR032387">
    <property type="entry name" value="ACAS_N"/>
</dbReference>
<dbReference type="InterPro" id="IPR005914">
    <property type="entry name" value="Acac_CoA_synth"/>
</dbReference>
<evidence type="ECO:0000256" key="1">
    <source>
        <dbReference type="ARBA" id="ARBA00006432"/>
    </source>
</evidence>
<dbReference type="InterPro" id="IPR045851">
    <property type="entry name" value="AMP-bd_C_sf"/>
</dbReference>
<dbReference type="Pfam" id="PF16177">
    <property type="entry name" value="ACAS_N"/>
    <property type="match status" value="1"/>
</dbReference>
<dbReference type="GO" id="GO:0030729">
    <property type="term" value="F:acetoacetate-CoA ligase activity"/>
    <property type="evidence" value="ECO:0007669"/>
    <property type="project" value="UniProtKB-EC"/>
</dbReference>
<evidence type="ECO:0000256" key="3">
    <source>
        <dbReference type="ARBA" id="ARBA00022741"/>
    </source>
</evidence>
<dbReference type="PANTHER" id="PTHR42921">
    <property type="entry name" value="ACETOACETYL-COA SYNTHETASE"/>
    <property type="match status" value="1"/>
</dbReference>
<feature type="domain" description="Acetyl-coenzyme A synthetase N-terminal" evidence="6">
    <location>
        <begin position="36"/>
        <end position="94"/>
    </location>
</feature>
<reference evidence="8" key="1">
    <citation type="journal article" date="2019" name="Int. J. Syst. Evol. Microbiol.">
        <title>The Global Catalogue of Microorganisms (GCM) 10K type strain sequencing project: providing services to taxonomists for standard genome sequencing and annotation.</title>
        <authorList>
            <consortium name="The Broad Institute Genomics Platform"/>
            <consortium name="The Broad Institute Genome Sequencing Center for Infectious Disease"/>
            <person name="Wu L."/>
            <person name="Ma J."/>
        </authorList>
    </citation>
    <scope>NUCLEOTIDE SEQUENCE [LARGE SCALE GENOMIC DNA]</scope>
    <source>
        <strain evidence="8">KCTC 22814</strain>
    </source>
</reference>
<dbReference type="EC" id="6.2.1.16" evidence="7"/>
<evidence type="ECO:0000259" key="5">
    <source>
        <dbReference type="Pfam" id="PF00501"/>
    </source>
</evidence>
<dbReference type="EMBL" id="JBHUPB010000012">
    <property type="protein sequence ID" value="MFD2969409.1"/>
    <property type="molecule type" value="Genomic_DNA"/>
</dbReference>
<keyword evidence="3" id="KW-0547">Nucleotide-binding</keyword>
<dbReference type="PANTHER" id="PTHR42921:SF1">
    <property type="entry name" value="ACETOACETYL-COA SYNTHETASE"/>
    <property type="match status" value="1"/>
</dbReference>
<gene>
    <name evidence="7" type="ORF">ACFS7Y_18585</name>
</gene>
<evidence type="ECO:0000256" key="4">
    <source>
        <dbReference type="ARBA" id="ARBA00022840"/>
    </source>
</evidence>
<dbReference type="RefSeq" id="WP_320182183.1">
    <property type="nucleotide sequence ID" value="NZ_CP138332.1"/>
</dbReference>
<evidence type="ECO:0000313" key="8">
    <source>
        <dbReference type="Proteomes" id="UP001597525"/>
    </source>
</evidence>
<dbReference type="Gene3D" id="3.30.300.30">
    <property type="match status" value="1"/>
</dbReference>
<evidence type="ECO:0000313" key="7">
    <source>
        <dbReference type="EMBL" id="MFD2969409.1"/>
    </source>
</evidence>
<dbReference type="NCBIfam" id="TIGR01217">
    <property type="entry name" value="ac_ac_CoA_syn"/>
    <property type="match status" value="1"/>
</dbReference>
<keyword evidence="4" id="KW-0067">ATP-binding</keyword>